<organism evidence="1 2">
    <name type="scientific">Exiguobacterium alkaliphilum</name>
    <dbReference type="NCBI Taxonomy" id="1428684"/>
    <lineage>
        <taxon>Bacteria</taxon>
        <taxon>Bacillati</taxon>
        <taxon>Bacillota</taxon>
        <taxon>Bacilli</taxon>
        <taxon>Bacillales</taxon>
        <taxon>Bacillales Family XII. Incertae Sedis</taxon>
        <taxon>Exiguobacterium</taxon>
    </lineage>
</organism>
<evidence type="ECO:0000313" key="2">
    <source>
        <dbReference type="Proteomes" id="UP001206821"/>
    </source>
</evidence>
<evidence type="ECO:0000313" key="1">
    <source>
        <dbReference type="EMBL" id="MCT4795303.1"/>
    </source>
</evidence>
<dbReference type="Proteomes" id="UP001206821">
    <property type="component" value="Unassembled WGS sequence"/>
</dbReference>
<keyword evidence="2" id="KW-1185">Reference proteome</keyword>
<reference evidence="1 2" key="1">
    <citation type="submission" date="2022-07" db="EMBL/GenBank/DDBJ databases">
        <title>Genomic and pangenome structural analysis of the polyextremophile Exiguobacterium.</title>
        <authorList>
            <person name="Shen L."/>
        </authorList>
    </citation>
    <scope>NUCLEOTIDE SEQUENCE [LARGE SCALE GENOMIC DNA]</scope>
    <source>
        <strain evidence="1 2">12_1</strain>
    </source>
</reference>
<accession>A0ABT2KWJ3</accession>
<proteinExistence type="predicted"/>
<comment type="caution">
    <text evidence="1">The sequence shown here is derived from an EMBL/GenBank/DDBJ whole genome shotgun (WGS) entry which is preliminary data.</text>
</comment>
<dbReference type="EMBL" id="JANIEK010000022">
    <property type="protein sequence ID" value="MCT4795303.1"/>
    <property type="molecule type" value="Genomic_DNA"/>
</dbReference>
<sequence length="212" mass="25474">MTVRIIKSVEIFYRESDTGRQVNLFTFASQKNTCLSDLMEDESIQGDLIYVVEFSDGVKKIVCHPKETRNEEWQVFELFKWCQHWYTIYEWLYKKEFRTKRPFQQYATRYEAEEARSTPEDWEIIKRFSVEEFEERIGKNEDGLNEFEELEENLDLILEHENKNSRAAIASGRYYDYFIEEWLNPIESLHALEPLILDVSYGDFGDNQKPTK</sequence>
<gene>
    <name evidence="1" type="ORF">NQG31_07075</name>
</gene>
<protein>
    <submittedName>
        <fullName evidence="1">Uncharacterized protein</fullName>
    </submittedName>
</protein>
<name>A0ABT2KWJ3_9BACL</name>